<evidence type="ECO:0000256" key="5">
    <source>
        <dbReference type="ARBA" id="ARBA00023054"/>
    </source>
</evidence>
<dbReference type="GO" id="GO:0042073">
    <property type="term" value="P:intraciliary transport"/>
    <property type="evidence" value="ECO:0007669"/>
    <property type="project" value="TreeGrafter"/>
</dbReference>
<dbReference type="GO" id="GO:0070507">
    <property type="term" value="P:regulation of microtubule cytoskeleton organization"/>
    <property type="evidence" value="ECO:0007669"/>
    <property type="project" value="TreeGrafter"/>
</dbReference>
<reference evidence="14" key="1">
    <citation type="submission" date="2021-06" db="EMBL/GenBank/DDBJ databases">
        <authorList>
            <person name="Hodson N. C."/>
            <person name="Mongue J. A."/>
            <person name="Jaron S. K."/>
        </authorList>
    </citation>
    <scope>NUCLEOTIDE SEQUENCE</scope>
</reference>
<feature type="region of interest" description="Disordered" evidence="11">
    <location>
        <begin position="460"/>
        <end position="500"/>
    </location>
</feature>
<name>A0A8J2PFU8_9HEXA</name>
<evidence type="ECO:0000256" key="9">
    <source>
        <dbReference type="ARBA" id="ARBA00070492"/>
    </source>
</evidence>
<keyword evidence="4" id="KW-0970">Cilium biogenesis/degradation</keyword>
<comment type="caution">
    <text evidence="14">The sequence shown here is derived from an EMBL/GenBank/DDBJ whole genome shotgun (WGS) entry which is preliminary data.</text>
</comment>
<dbReference type="PANTHER" id="PTHR31363">
    <property type="entry name" value="TRAF3-INTERACTING PROTEIN 1"/>
    <property type="match status" value="1"/>
</dbReference>
<evidence type="ECO:0000256" key="11">
    <source>
        <dbReference type="SAM" id="MobiDB-lite"/>
    </source>
</evidence>
<gene>
    <name evidence="14" type="ORF">AFUS01_LOCUS24022</name>
</gene>
<dbReference type="GO" id="GO:0036064">
    <property type="term" value="C:ciliary basal body"/>
    <property type="evidence" value="ECO:0007669"/>
    <property type="project" value="TreeGrafter"/>
</dbReference>
<proteinExistence type="inferred from homology"/>
<evidence type="ECO:0000259" key="12">
    <source>
        <dbReference type="Pfam" id="PF10243"/>
    </source>
</evidence>
<dbReference type="Proteomes" id="UP000708208">
    <property type="component" value="Unassembled WGS sequence"/>
</dbReference>
<dbReference type="GO" id="GO:0008017">
    <property type="term" value="F:microtubule binding"/>
    <property type="evidence" value="ECO:0007669"/>
    <property type="project" value="InterPro"/>
</dbReference>
<keyword evidence="6" id="KW-0206">Cytoskeleton</keyword>
<dbReference type="AlphaFoldDB" id="A0A8J2PFU8"/>
<dbReference type="Pfam" id="PF10243">
    <property type="entry name" value="MIP-T3"/>
    <property type="match status" value="1"/>
</dbReference>
<dbReference type="GO" id="GO:0005930">
    <property type="term" value="C:axoneme"/>
    <property type="evidence" value="ECO:0007669"/>
    <property type="project" value="UniProtKB-SubCell"/>
</dbReference>
<feature type="domain" description="TRAF3-interacting protein 1 C-terminal" evidence="13">
    <location>
        <begin position="571"/>
        <end position="726"/>
    </location>
</feature>
<keyword evidence="3" id="KW-0963">Cytoplasm</keyword>
<dbReference type="Pfam" id="PF17749">
    <property type="entry name" value="MIP-T3_C"/>
    <property type="match status" value="1"/>
</dbReference>
<sequence length="840" mass="91288">MGEEVDAVLVKKVKQTQEVLGNFIRRPPLTEKHLMKPPFRFIHDIVMAVTDSTGFLYGLYEGPELDAATITTRETKTAWMQKFVDCIKLATNEDIDIKISKILAGQEPAKTNELLILLGNALAKNINSDKAVQAITGKDLSNPSKSNKSPAEGTKEKKKKEATPAATTKTKESSPYSQSVQKKQPAKAPSRAKNVDDDKSKRSVSKPTDVPPKGRQSKAGLAGSPPKGASKAPLPRQASSDRLLGSKTKASVQEKAPPVKTSAQNAKREGRKLSTQESMEDGIDGIQEENRTTASRRGSMTAAAAVGTTVRESKNLEAVILSGPSSGVGEEMPVSMGTISSEAHADDVEQAEFMGSSTTENLTRKNSINNITPPVTIKEEIDDSVDNLNLNETLVSSPAPPSRKTSAAHSRPKTATSSGHASPFASPNPSTSALSLSNAALGPLSLSPVSPAKSLVTFPDINEKIPRPPTARPHTSQMRPGGPLSIARPPSARPAPPRPKTALFADKEDNAFRPTTAKVTTVLLDNEDGDDDNNYIVHEVAPPEKQSSDLQLSESADLGIDSEKSLDNILDPDQRGLLVMQMLDAQSKLEDGSRIAPGANKKTDIERDAGVGDKDRLRWREVTIAEVDKLKNLMQLMARNANPLGKLMDFVQEDVDAMQRDLNKWREESKKLDGSLEAAQEETENSLESLRHRMIELDEFIHEKQDAIAATKMTIFRQEERIRKVLLGLDKVKPRMTNEPLITSADLKSLVEPDDNYDFGSGNSRSQGAMLTGTEPGTFRVLGGCDNHYTTETCLYASVVFNHQAKCKSNDLQLVVSLSGVEVYDSARAFCKCSRKLIYR</sequence>
<feature type="region of interest" description="Disordered" evidence="11">
    <location>
        <begin position="389"/>
        <end position="436"/>
    </location>
</feature>
<dbReference type="EMBL" id="CAJVCH010295868">
    <property type="protein sequence ID" value="CAG7785395.1"/>
    <property type="molecule type" value="Genomic_DNA"/>
</dbReference>
<dbReference type="GO" id="GO:0048731">
    <property type="term" value="P:system development"/>
    <property type="evidence" value="ECO:0007669"/>
    <property type="project" value="UniProtKB-ARBA"/>
</dbReference>
<dbReference type="GO" id="GO:0060271">
    <property type="term" value="P:cilium assembly"/>
    <property type="evidence" value="ECO:0007669"/>
    <property type="project" value="TreeGrafter"/>
</dbReference>
<comment type="subcellular location">
    <subcellularLocation>
        <location evidence="2">Cytoplasm</location>
        <location evidence="2">Cytoskeleton</location>
        <location evidence="2">Cilium axoneme</location>
    </subcellularLocation>
    <subcellularLocation>
        <location evidence="1">Cytoplasm</location>
        <location evidence="1">Cytoskeleton</location>
        <location evidence="1">Cilium basal body</location>
    </subcellularLocation>
</comment>
<evidence type="ECO:0000313" key="15">
    <source>
        <dbReference type="Proteomes" id="UP000708208"/>
    </source>
</evidence>
<keyword evidence="5 10" id="KW-0175">Coiled coil</keyword>
<dbReference type="GO" id="GO:0030992">
    <property type="term" value="C:intraciliary transport particle B"/>
    <property type="evidence" value="ECO:0007669"/>
    <property type="project" value="TreeGrafter"/>
</dbReference>
<dbReference type="FunFam" id="1.10.418.50:FF:000001">
    <property type="entry name" value="TRAF3-interacting protein 1 isoform X1"/>
    <property type="match status" value="1"/>
</dbReference>
<evidence type="ECO:0000256" key="4">
    <source>
        <dbReference type="ARBA" id="ARBA00022794"/>
    </source>
</evidence>
<evidence type="ECO:0000256" key="2">
    <source>
        <dbReference type="ARBA" id="ARBA00004430"/>
    </source>
</evidence>
<evidence type="ECO:0000313" key="14">
    <source>
        <dbReference type="EMBL" id="CAG7785395.1"/>
    </source>
</evidence>
<feature type="domain" description="TRAF3-interacting protein 1 N-terminal" evidence="12">
    <location>
        <begin position="13"/>
        <end position="121"/>
    </location>
</feature>
<protein>
    <recommendedName>
        <fullName evidence="9">TRAF3-interacting protein 1</fullName>
    </recommendedName>
</protein>
<feature type="coiled-coil region" evidence="10">
    <location>
        <begin position="648"/>
        <end position="682"/>
    </location>
</feature>
<evidence type="ECO:0000256" key="7">
    <source>
        <dbReference type="ARBA" id="ARBA00023273"/>
    </source>
</evidence>
<evidence type="ECO:0000256" key="3">
    <source>
        <dbReference type="ARBA" id="ARBA00022490"/>
    </source>
</evidence>
<feature type="compositionally biased region" description="Polar residues" evidence="11">
    <location>
        <begin position="403"/>
        <end position="420"/>
    </location>
</feature>
<dbReference type="OrthoDB" id="10258914at2759"/>
<feature type="compositionally biased region" description="Acidic residues" evidence="11">
    <location>
        <begin position="278"/>
        <end position="287"/>
    </location>
</feature>
<accession>A0A8J2PFU8</accession>
<evidence type="ECO:0000259" key="13">
    <source>
        <dbReference type="Pfam" id="PF17749"/>
    </source>
</evidence>
<evidence type="ECO:0000256" key="1">
    <source>
        <dbReference type="ARBA" id="ARBA00004120"/>
    </source>
</evidence>
<organism evidence="14 15">
    <name type="scientific">Allacma fusca</name>
    <dbReference type="NCBI Taxonomy" id="39272"/>
    <lineage>
        <taxon>Eukaryota</taxon>
        <taxon>Metazoa</taxon>
        <taxon>Ecdysozoa</taxon>
        <taxon>Arthropoda</taxon>
        <taxon>Hexapoda</taxon>
        <taxon>Collembola</taxon>
        <taxon>Symphypleona</taxon>
        <taxon>Sminthuridae</taxon>
        <taxon>Allacma</taxon>
    </lineage>
</organism>
<feature type="compositionally biased region" description="Basic and acidic residues" evidence="11">
    <location>
        <begin position="153"/>
        <end position="162"/>
    </location>
</feature>
<keyword evidence="15" id="KW-1185">Reference proteome</keyword>
<comment type="similarity">
    <text evidence="8">Belongs to the TRAF3IP1 family.</text>
</comment>
<feature type="region of interest" description="Disordered" evidence="11">
    <location>
        <begin position="137"/>
        <end position="304"/>
    </location>
</feature>
<feature type="compositionally biased region" description="Low complexity" evidence="11">
    <location>
        <begin position="425"/>
        <end position="436"/>
    </location>
</feature>
<keyword evidence="7" id="KW-0966">Cell projection</keyword>
<evidence type="ECO:0000256" key="8">
    <source>
        <dbReference type="ARBA" id="ARBA00043971"/>
    </source>
</evidence>
<dbReference type="GO" id="GO:0048513">
    <property type="term" value="P:animal organ development"/>
    <property type="evidence" value="ECO:0007669"/>
    <property type="project" value="UniProtKB-ARBA"/>
</dbReference>
<dbReference type="InterPro" id="IPR040468">
    <property type="entry name" value="TRAF3IP1_N"/>
</dbReference>
<dbReference type="PANTHER" id="PTHR31363:SF0">
    <property type="entry name" value="TRAF3-INTERACTING PROTEIN 1"/>
    <property type="match status" value="1"/>
</dbReference>
<dbReference type="InterPro" id="IPR018799">
    <property type="entry name" value="TRAF3IP1"/>
</dbReference>
<evidence type="ECO:0000256" key="10">
    <source>
        <dbReference type="SAM" id="Coils"/>
    </source>
</evidence>
<evidence type="ECO:0000256" key="6">
    <source>
        <dbReference type="ARBA" id="ARBA00023212"/>
    </source>
</evidence>
<dbReference type="InterPro" id="IPR041476">
    <property type="entry name" value="TRAF3IP1_C"/>
</dbReference>